<feature type="transmembrane region" description="Helical" evidence="6">
    <location>
        <begin position="157"/>
        <end position="178"/>
    </location>
</feature>
<keyword evidence="3 6" id="KW-0812">Transmembrane</keyword>
<evidence type="ECO:0000256" key="1">
    <source>
        <dbReference type="ARBA" id="ARBA00004651"/>
    </source>
</evidence>
<evidence type="ECO:0000256" key="2">
    <source>
        <dbReference type="ARBA" id="ARBA00022475"/>
    </source>
</evidence>
<protein>
    <submittedName>
        <fullName evidence="7">YitT family protein</fullName>
    </submittedName>
</protein>
<evidence type="ECO:0000313" key="7">
    <source>
        <dbReference type="EMBL" id="WVT04002.1"/>
    </source>
</evidence>
<keyword evidence="5 6" id="KW-0472">Membrane</keyword>
<feature type="transmembrane region" description="Helical" evidence="6">
    <location>
        <begin position="116"/>
        <end position="137"/>
    </location>
</feature>
<sequence>MAQISSVFGLWNTSPTRHTPVEDVQGIFSGSLVAALGLYFLASAGLLTGSTAGVAFLLHYAIGVNFGLAFFLLNLPFFYLSLKRLGPAFTIKTFIAIALTSFLTDMQSRLFQVGGIHPAWAALLGGLLLGYGLLALYRHRASLGGVGILGIYLQERFGIRAGLVQLAIDMVVLATAFAVTTPSVVIWSVLGAIVLNLFVAINHRADRYIAL</sequence>
<keyword evidence="8" id="KW-1185">Reference proteome</keyword>
<evidence type="ECO:0000256" key="5">
    <source>
        <dbReference type="ARBA" id="ARBA00023136"/>
    </source>
</evidence>
<evidence type="ECO:0000256" key="3">
    <source>
        <dbReference type="ARBA" id="ARBA00022692"/>
    </source>
</evidence>
<dbReference type="InterPro" id="IPR051461">
    <property type="entry name" value="UPF0750_membrane"/>
</dbReference>
<evidence type="ECO:0000256" key="4">
    <source>
        <dbReference type="ARBA" id="ARBA00022989"/>
    </source>
</evidence>
<evidence type="ECO:0000256" key="6">
    <source>
        <dbReference type="SAM" id="Phobius"/>
    </source>
</evidence>
<dbReference type="Proteomes" id="UP001432360">
    <property type="component" value="Chromosome"/>
</dbReference>
<dbReference type="InterPro" id="IPR003740">
    <property type="entry name" value="YitT"/>
</dbReference>
<dbReference type="PANTHER" id="PTHR33545">
    <property type="entry name" value="UPF0750 MEMBRANE PROTEIN YITT-RELATED"/>
    <property type="match status" value="1"/>
</dbReference>
<reference evidence="7" key="1">
    <citation type="submission" date="2023-08" db="EMBL/GenBank/DDBJ databases">
        <title>Complete genome sequence of Sinorhizobium chiapanecum ITTG S70 isolated from Acaciella angustissima nodules in Chiapas-Mexico.</title>
        <authorList>
            <person name="Rincon-Rosales R."/>
            <person name="Rogel M.A."/>
            <person name="Rincon-Medina C.I."/>
            <person name="Guerrero G."/>
            <person name="Manzano-Gomez L.A."/>
            <person name="Lopez-Lopez A."/>
            <person name="Rincon Molina F.A."/>
            <person name="Martinez-Romero E."/>
        </authorList>
    </citation>
    <scope>NUCLEOTIDE SEQUENCE</scope>
    <source>
        <strain evidence="7">ITTG S70</strain>
    </source>
</reference>
<feature type="transmembrane region" description="Helical" evidence="6">
    <location>
        <begin position="53"/>
        <end position="73"/>
    </location>
</feature>
<name>A0ABZ2BD27_9HYPH</name>
<keyword evidence="4 6" id="KW-1133">Transmembrane helix</keyword>
<dbReference type="PANTHER" id="PTHR33545:SF5">
    <property type="entry name" value="UPF0750 MEMBRANE PROTEIN YITT"/>
    <property type="match status" value="1"/>
</dbReference>
<dbReference type="EMBL" id="CP133148">
    <property type="protein sequence ID" value="WVT04002.1"/>
    <property type="molecule type" value="Genomic_DNA"/>
</dbReference>
<keyword evidence="2" id="KW-1003">Cell membrane</keyword>
<evidence type="ECO:0000313" key="8">
    <source>
        <dbReference type="Proteomes" id="UP001432360"/>
    </source>
</evidence>
<feature type="transmembrane region" description="Helical" evidence="6">
    <location>
        <begin position="184"/>
        <end position="201"/>
    </location>
</feature>
<feature type="transmembrane region" description="Helical" evidence="6">
    <location>
        <begin position="85"/>
        <end position="104"/>
    </location>
</feature>
<feature type="transmembrane region" description="Helical" evidence="6">
    <location>
        <begin position="27"/>
        <end position="47"/>
    </location>
</feature>
<dbReference type="RefSeq" id="WP_331373197.1">
    <property type="nucleotide sequence ID" value="NZ_CP133148.1"/>
</dbReference>
<gene>
    <name evidence="7" type="ORF">RB548_00885</name>
</gene>
<accession>A0ABZ2BD27</accession>
<comment type="subcellular location">
    <subcellularLocation>
        <location evidence="1">Cell membrane</location>
        <topology evidence="1">Multi-pass membrane protein</topology>
    </subcellularLocation>
</comment>
<organism evidence="7 8">
    <name type="scientific">Sinorhizobium chiapasense</name>
    <dbReference type="NCBI Taxonomy" id="501572"/>
    <lineage>
        <taxon>Bacteria</taxon>
        <taxon>Pseudomonadati</taxon>
        <taxon>Pseudomonadota</taxon>
        <taxon>Alphaproteobacteria</taxon>
        <taxon>Hyphomicrobiales</taxon>
        <taxon>Rhizobiaceae</taxon>
        <taxon>Sinorhizobium/Ensifer group</taxon>
        <taxon>Sinorhizobium</taxon>
    </lineage>
</organism>
<dbReference type="Pfam" id="PF02588">
    <property type="entry name" value="YitT_membrane"/>
    <property type="match status" value="1"/>
</dbReference>
<proteinExistence type="predicted"/>